<evidence type="ECO:0000313" key="2">
    <source>
        <dbReference type="Proteomes" id="UP000629468"/>
    </source>
</evidence>
<dbReference type="Proteomes" id="UP000629468">
    <property type="component" value="Unassembled WGS sequence"/>
</dbReference>
<sequence length="147" mass="16795">MSFQNTRLVTYSMRRPVDIDHLFKDPDTALPVMLIATRTVPHSPRDSQWKLAWKVGKSNTGVPVQREISLFRNQDCMSWGPITRTAEEYTRAVEITQMSFSNRKRLEKIASDAPLHRPNGKAHCQDWLVSVLEAAEKQGLLSSGLRF</sequence>
<reference evidence="1 2" key="1">
    <citation type="journal article" name="Sci. Rep.">
        <title>Telomere-to-telomere assembled and centromere annotated genomes of the two main subspecies of the button mushroom Agaricus bisporus reveal especially polymorphic chromosome ends.</title>
        <authorList>
            <person name="Sonnenberg A.S.M."/>
            <person name="Sedaghat-Telgerd N."/>
            <person name="Lavrijssen B."/>
            <person name="Ohm R.A."/>
            <person name="Hendrickx P.M."/>
            <person name="Scholtmeijer K."/>
            <person name="Baars J.J.P."/>
            <person name="van Peer A."/>
        </authorList>
    </citation>
    <scope>NUCLEOTIDE SEQUENCE [LARGE SCALE GENOMIC DNA]</scope>
    <source>
        <strain evidence="1 2">H119_p4</strain>
    </source>
</reference>
<dbReference type="EMBL" id="JABXXO010000009">
    <property type="protein sequence ID" value="KAF7770633.1"/>
    <property type="molecule type" value="Genomic_DNA"/>
</dbReference>
<organism evidence="1 2">
    <name type="scientific">Agaricus bisporus var. burnettii</name>
    <dbReference type="NCBI Taxonomy" id="192524"/>
    <lineage>
        <taxon>Eukaryota</taxon>
        <taxon>Fungi</taxon>
        <taxon>Dikarya</taxon>
        <taxon>Basidiomycota</taxon>
        <taxon>Agaricomycotina</taxon>
        <taxon>Agaricomycetes</taxon>
        <taxon>Agaricomycetidae</taxon>
        <taxon>Agaricales</taxon>
        <taxon>Agaricineae</taxon>
        <taxon>Agaricaceae</taxon>
        <taxon>Agaricus</taxon>
    </lineage>
</organism>
<comment type="caution">
    <text evidence="1">The sequence shown here is derived from an EMBL/GenBank/DDBJ whole genome shotgun (WGS) entry which is preliminary data.</text>
</comment>
<dbReference type="AlphaFoldDB" id="A0A8H7F060"/>
<evidence type="ECO:0000313" key="1">
    <source>
        <dbReference type="EMBL" id="KAF7770633.1"/>
    </source>
</evidence>
<name>A0A8H7F060_AGABI</name>
<accession>A0A8H7F060</accession>
<gene>
    <name evidence="1" type="ORF">Agabi119p4_6607</name>
</gene>
<protein>
    <submittedName>
        <fullName evidence="1">Uncharacterized protein</fullName>
    </submittedName>
</protein>
<proteinExistence type="predicted"/>